<organism evidence="1 2">
    <name type="scientific">Larinioides sclopetarius</name>
    <dbReference type="NCBI Taxonomy" id="280406"/>
    <lineage>
        <taxon>Eukaryota</taxon>
        <taxon>Metazoa</taxon>
        <taxon>Ecdysozoa</taxon>
        <taxon>Arthropoda</taxon>
        <taxon>Chelicerata</taxon>
        <taxon>Arachnida</taxon>
        <taxon>Araneae</taxon>
        <taxon>Araneomorphae</taxon>
        <taxon>Entelegynae</taxon>
        <taxon>Araneoidea</taxon>
        <taxon>Araneidae</taxon>
        <taxon>Larinioides</taxon>
    </lineage>
</organism>
<feature type="non-terminal residue" evidence="1">
    <location>
        <position position="1"/>
    </location>
</feature>
<proteinExistence type="predicted"/>
<comment type="caution">
    <text evidence="1">The sequence shown here is derived from an EMBL/GenBank/DDBJ whole genome shotgun (WGS) entry which is preliminary data.</text>
</comment>
<dbReference type="Proteomes" id="UP001497382">
    <property type="component" value="Unassembled WGS sequence"/>
</dbReference>
<gene>
    <name evidence="1" type="ORF">LARSCL_LOCUS8152</name>
</gene>
<reference evidence="1 2" key="1">
    <citation type="submission" date="2024-04" db="EMBL/GenBank/DDBJ databases">
        <authorList>
            <person name="Rising A."/>
            <person name="Reimegard J."/>
            <person name="Sonavane S."/>
            <person name="Akerstrom W."/>
            <person name="Nylinder S."/>
            <person name="Hedman E."/>
            <person name="Kallberg Y."/>
        </authorList>
    </citation>
    <scope>NUCLEOTIDE SEQUENCE [LARGE SCALE GENOMIC DNA]</scope>
</reference>
<sequence>CLVTWIYFPVAVISIEKIIKDKEISHYLVQKRISVVLVQLIPTLCTRSTRVDISSHL</sequence>
<dbReference type="EMBL" id="CAXIEN010000085">
    <property type="protein sequence ID" value="CAL1275577.1"/>
    <property type="molecule type" value="Genomic_DNA"/>
</dbReference>
<evidence type="ECO:0000313" key="1">
    <source>
        <dbReference type="EMBL" id="CAL1275577.1"/>
    </source>
</evidence>
<keyword evidence="2" id="KW-1185">Reference proteome</keyword>
<protein>
    <submittedName>
        <fullName evidence="1">Uncharacterized protein</fullName>
    </submittedName>
</protein>
<evidence type="ECO:0000313" key="2">
    <source>
        <dbReference type="Proteomes" id="UP001497382"/>
    </source>
</evidence>
<dbReference type="AlphaFoldDB" id="A0AAV1ZYF1"/>
<name>A0AAV1ZYF1_9ARAC</name>
<accession>A0AAV1ZYF1</accession>